<feature type="transmembrane region" description="Helical" evidence="1">
    <location>
        <begin position="416"/>
        <end position="436"/>
    </location>
</feature>
<protein>
    <submittedName>
        <fullName evidence="2">Uncharacterized protein</fullName>
    </submittedName>
</protein>
<feature type="transmembrane region" description="Helical" evidence="1">
    <location>
        <begin position="573"/>
        <end position="594"/>
    </location>
</feature>
<accession>A0A8H7CGZ1</accession>
<feature type="transmembrane region" description="Helical" evidence="1">
    <location>
        <begin position="161"/>
        <end position="184"/>
    </location>
</feature>
<feature type="transmembrane region" description="Helical" evidence="1">
    <location>
        <begin position="204"/>
        <end position="227"/>
    </location>
</feature>
<feature type="transmembrane region" description="Helical" evidence="1">
    <location>
        <begin position="493"/>
        <end position="514"/>
    </location>
</feature>
<keyword evidence="3" id="KW-1185">Reference proteome</keyword>
<proteinExistence type="predicted"/>
<evidence type="ECO:0000313" key="3">
    <source>
        <dbReference type="Proteomes" id="UP000623467"/>
    </source>
</evidence>
<keyword evidence="1" id="KW-0812">Transmembrane</keyword>
<evidence type="ECO:0000313" key="2">
    <source>
        <dbReference type="EMBL" id="KAF7335981.1"/>
    </source>
</evidence>
<dbReference type="AlphaFoldDB" id="A0A8H7CGZ1"/>
<reference evidence="2" key="1">
    <citation type="submission" date="2020-05" db="EMBL/GenBank/DDBJ databases">
        <title>Mycena genomes resolve the evolution of fungal bioluminescence.</title>
        <authorList>
            <person name="Tsai I.J."/>
        </authorList>
    </citation>
    <scope>NUCLEOTIDE SEQUENCE</scope>
    <source>
        <strain evidence="2">160909Yilan</strain>
    </source>
</reference>
<feature type="transmembrane region" description="Helical" evidence="1">
    <location>
        <begin position="386"/>
        <end position="410"/>
    </location>
</feature>
<organism evidence="2 3">
    <name type="scientific">Mycena sanguinolenta</name>
    <dbReference type="NCBI Taxonomy" id="230812"/>
    <lineage>
        <taxon>Eukaryota</taxon>
        <taxon>Fungi</taxon>
        <taxon>Dikarya</taxon>
        <taxon>Basidiomycota</taxon>
        <taxon>Agaricomycotina</taxon>
        <taxon>Agaricomycetes</taxon>
        <taxon>Agaricomycetidae</taxon>
        <taxon>Agaricales</taxon>
        <taxon>Marasmiineae</taxon>
        <taxon>Mycenaceae</taxon>
        <taxon>Mycena</taxon>
    </lineage>
</organism>
<dbReference type="EMBL" id="JACAZH010000038">
    <property type="protein sequence ID" value="KAF7335981.1"/>
    <property type="molecule type" value="Genomic_DNA"/>
</dbReference>
<dbReference type="OrthoDB" id="3038990at2759"/>
<gene>
    <name evidence="2" type="ORF">MSAN_02311800</name>
</gene>
<name>A0A8H7CGZ1_9AGAR</name>
<feature type="transmembrane region" description="Helical" evidence="1">
    <location>
        <begin position="286"/>
        <end position="307"/>
    </location>
</feature>
<sequence>MCLFPKTSGTAVTREDRARQNPVYMANFHQIPTRLMANITELPNPFSPLAFLPPDLANQFEVSRYVFAATLGAYVWDIGLNLGNDYDLLSKHRVRFPTIVYFFSRASTLAYILACFIYEVAPVENCSALVLGLGILIVLTQTSTAMLFFLRVTAVWHDSKIAYAVFSILWMAVLGAGITVPLGVRAAHIGPTLQCIDTIVPANIEVSVIVPLINDTAVFLAINYRILVHMIVTDSSMARLRGFFGGTGLSALSRALLQSGQHFYLIATTAHLTLLVVMKLPQLSPVYHAMLSIPVLALVNAMACLVFRRIKFGLISSDGTSKIPSINLPSDFHATANPKSLPLYFRHTDPTTSDPERTTTFSLEAYVWDIGLNLGNDYDLLFKHSVCFPTIVASTFAFILTSFIFTVAPVENCNALTLGITICIILTQISTAMLFFLRVTAVWHPNKIAYVVFSILWLGVLGAGISDPFGMRAAHIGPTKQCIDTVVPASTEVMAIMPLINDTAIFLAINYRILAHTIVPGSPMARLRVLFGGTGLSALSRALIESGQHFYLVAVATHITFLVVLKLPQLGPVYHGMLAVPGLALVNGMACLVFRKIKFGLISSDGVSKIPTIWFSSDVHATANPKSLPLHYRRTDPTTTDLESITTFPLEVRVQRETCEFEDGADAGKEMFKSINLA</sequence>
<evidence type="ECO:0000256" key="1">
    <source>
        <dbReference type="SAM" id="Phobius"/>
    </source>
</evidence>
<keyword evidence="1" id="KW-1133">Transmembrane helix</keyword>
<feature type="transmembrane region" description="Helical" evidence="1">
    <location>
        <begin position="448"/>
        <end position="465"/>
    </location>
</feature>
<feature type="transmembrane region" description="Helical" evidence="1">
    <location>
        <begin position="127"/>
        <end position="149"/>
    </location>
</feature>
<dbReference type="Proteomes" id="UP000623467">
    <property type="component" value="Unassembled WGS sequence"/>
</dbReference>
<comment type="caution">
    <text evidence="2">The sequence shown here is derived from an EMBL/GenBank/DDBJ whole genome shotgun (WGS) entry which is preliminary data.</text>
</comment>
<feature type="transmembrane region" description="Helical" evidence="1">
    <location>
        <begin position="99"/>
        <end position="121"/>
    </location>
</feature>
<keyword evidence="1" id="KW-0472">Membrane</keyword>